<dbReference type="RefSeq" id="XP_065329694.1">
    <property type="nucleotide sequence ID" value="XM_065473622.1"/>
</dbReference>
<evidence type="ECO:0000256" key="2">
    <source>
        <dbReference type="SAM" id="SignalP"/>
    </source>
</evidence>
<gene>
    <name evidence="3" type="ORF">VNE69_05138</name>
</gene>
<reference evidence="3" key="1">
    <citation type="journal article" date="2024" name="BMC Genomics">
        <title>Functional annotation of a divergent genome using sequence and structure-based similarity.</title>
        <authorList>
            <person name="Svedberg D."/>
            <person name="Winiger R.R."/>
            <person name="Berg A."/>
            <person name="Sharma H."/>
            <person name="Tellgren-Roth C."/>
            <person name="Debrunner-Vossbrinck B.A."/>
            <person name="Vossbrinck C.R."/>
            <person name="Barandun J."/>
        </authorList>
    </citation>
    <scope>NUCLEOTIDE SEQUENCE</scope>
    <source>
        <strain evidence="3">Illinois isolate</strain>
    </source>
</reference>
<sequence length="288" mass="34287">MVLLYYLIIFLSDIPVIGAGEYMEDLLNSMINRNLTMQDTCDSLMNSFKKEDMSSEAVRGYSVFFWDIITNHSIFKNMTENNDSIFSFRELRNFLRDAYLKKIKSVFRKTKWNPYLLNKFSIEEKNFIYDMVNLTLEYYNSLRLCYKDKINKANSTVNLVEDIIRENTCFIRNNKSEHLPTFVVKTCTGQLYGYFICYRYDWMDRALKFLTNNQNLLSKAECINDNYDFRNFSLEIITKPMGFAVQEDSYNSVNFSFMIFMGIIICFILTFLGYKYYNKKKTCNKNLI</sequence>
<keyword evidence="1" id="KW-1133">Transmembrane helix</keyword>
<keyword evidence="1" id="KW-0812">Transmembrane</keyword>
<evidence type="ECO:0000313" key="4">
    <source>
        <dbReference type="Proteomes" id="UP001334084"/>
    </source>
</evidence>
<dbReference type="EMBL" id="CP142730">
    <property type="protein sequence ID" value="WUR03549.1"/>
    <property type="molecule type" value="Genomic_DNA"/>
</dbReference>
<evidence type="ECO:0000256" key="1">
    <source>
        <dbReference type="SAM" id="Phobius"/>
    </source>
</evidence>
<accession>A0AAX4JC76</accession>
<proteinExistence type="predicted"/>
<keyword evidence="2" id="KW-0732">Signal</keyword>
<keyword evidence="1" id="KW-0472">Membrane</keyword>
<evidence type="ECO:0000313" key="3">
    <source>
        <dbReference type="EMBL" id="WUR03549.1"/>
    </source>
</evidence>
<feature type="signal peptide" evidence="2">
    <location>
        <begin position="1"/>
        <end position="19"/>
    </location>
</feature>
<name>A0AAX4JC76_9MICR</name>
<dbReference type="Proteomes" id="UP001334084">
    <property type="component" value="Chromosome 5"/>
</dbReference>
<organism evidence="3 4">
    <name type="scientific">Vairimorpha necatrix</name>
    <dbReference type="NCBI Taxonomy" id="6039"/>
    <lineage>
        <taxon>Eukaryota</taxon>
        <taxon>Fungi</taxon>
        <taxon>Fungi incertae sedis</taxon>
        <taxon>Microsporidia</taxon>
        <taxon>Nosematidae</taxon>
        <taxon>Vairimorpha</taxon>
    </lineage>
</organism>
<protein>
    <submittedName>
        <fullName evidence="3">SP-containing membrane protein</fullName>
    </submittedName>
</protein>
<dbReference type="KEGG" id="vnx:VNE69_05138"/>
<feature type="transmembrane region" description="Helical" evidence="1">
    <location>
        <begin position="255"/>
        <end position="277"/>
    </location>
</feature>
<dbReference type="AlphaFoldDB" id="A0AAX4JC76"/>
<keyword evidence="4" id="KW-1185">Reference proteome</keyword>
<feature type="chain" id="PRO_5043522751" evidence="2">
    <location>
        <begin position="20"/>
        <end position="288"/>
    </location>
</feature>
<dbReference type="GeneID" id="90541362"/>